<evidence type="ECO:0000256" key="1">
    <source>
        <dbReference type="SAM" id="MobiDB-lite"/>
    </source>
</evidence>
<dbReference type="Pfam" id="PF07486">
    <property type="entry name" value="Hydrolase_2"/>
    <property type="match status" value="1"/>
</dbReference>
<sequence>MKKLFIIAMLIILAISSYTSYSKSQKTAKAEDKKLHLLKKKEHSKKKAADKKVKSAKAADEKKDNSLKISHNDKKLLAHLVHAEAKGEPFAGKVAVAKVVLNRVEHEEFPDTVKGVIYEKNAFSPVQNGSINEAYDKEAYKAVQVALANQQKDDELLYFYNPETATSDWIETREVIKTIGNHAFAI</sequence>
<evidence type="ECO:0000259" key="3">
    <source>
        <dbReference type="Pfam" id="PF07486"/>
    </source>
</evidence>
<accession>A0A2N0Z592</accession>
<feature type="region of interest" description="Disordered" evidence="1">
    <location>
        <begin position="32"/>
        <end position="65"/>
    </location>
</feature>
<dbReference type="RefSeq" id="WP_101176059.1">
    <property type="nucleotide sequence ID" value="NZ_PISE01000011.1"/>
</dbReference>
<feature type="domain" description="Cell wall hydrolase SleB" evidence="3">
    <location>
        <begin position="87"/>
        <end position="185"/>
    </location>
</feature>
<organism evidence="4 5">
    <name type="scientific">Niallia nealsonii</name>
    <dbReference type="NCBI Taxonomy" id="115979"/>
    <lineage>
        <taxon>Bacteria</taxon>
        <taxon>Bacillati</taxon>
        <taxon>Bacillota</taxon>
        <taxon>Bacilli</taxon>
        <taxon>Bacillales</taxon>
        <taxon>Bacillaceae</taxon>
        <taxon>Niallia</taxon>
    </lineage>
</organism>
<dbReference type="GO" id="GO:0016787">
    <property type="term" value="F:hydrolase activity"/>
    <property type="evidence" value="ECO:0007669"/>
    <property type="project" value="UniProtKB-KW"/>
</dbReference>
<keyword evidence="5" id="KW-1185">Reference proteome</keyword>
<comment type="caution">
    <text evidence="4">The sequence shown here is derived from an EMBL/GenBank/DDBJ whole genome shotgun (WGS) entry which is preliminary data.</text>
</comment>
<feature type="chain" id="PRO_5038880000" evidence="2">
    <location>
        <begin position="23"/>
        <end position="186"/>
    </location>
</feature>
<dbReference type="Gene3D" id="1.10.10.2520">
    <property type="entry name" value="Cell wall hydrolase SleB, domain 1"/>
    <property type="match status" value="1"/>
</dbReference>
<evidence type="ECO:0000313" key="5">
    <source>
        <dbReference type="Proteomes" id="UP000233375"/>
    </source>
</evidence>
<dbReference type="AlphaFoldDB" id="A0A2N0Z592"/>
<dbReference type="InterPro" id="IPR042047">
    <property type="entry name" value="SleB_dom1"/>
</dbReference>
<feature type="signal peptide" evidence="2">
    <location>
        <begin position="1"/>
        <end position="22"/>
    </location>
</feature>
<feature type="compositionally biased region" description="Basic residues" evidence="1">
    <location>
        <begin position="36"/>
        <end position="49"/>
    </location>
</feature>
<dbReference type="EMBL" id="PISE01000011">
    <property type="protein sequence ID" value="PKG24664.1"/>
    <property type="molecule type" value="Genomic_DNA"/>
</dbReference>
<dbReference type="Proteomes" id="UP000233375">
    <property type="component" value="Unassembled WGS sequence"/>
</dbReference>
<keyword evidence="2" id="KW-0732">Signal</keyword>
<gene>
    <name evidence="4" type="ORF">CWS01_05240</name>
</gene>
<evidence type="ECO:0000313" key="4">
    <source>
        <dbReference type="EMBL" id="PKG24664.1"/>
    </source>
</evidence>
<proteinExistence type="predicted"/>
<reference evidence="4 5" key="1">
    <citation type="journal article" date="2003" name="Int. J. Syst. Evol. Microbiol.">
        <title>Bacillus nealsonii sp. nov., isolated from a spacecraft-assembly facility, whose spores are gamma-radiation resistant.</title>
        <authorList>
            <person name="Venkateswaran K."/>
            <person name="Kempf M."/>
            <person name="Chen F."/>
            <person name="Satomi M."/>
            <person name="Nicholson W."/>
            <person name="Kern R."/>
        </authorList>
    </citation>
    <scope>NUCLEOTIDE SEQUENCE [LARGE SCALE GENOMIC DNA]</scope>
    <source>
        <strain evidence="4 5">FO-92</strain>
    </source>
</reference>
<protein>
    <submittedName>
        <fullName evidence="4">Cell wall hydrolase</fullName>
    </submittedName>
</protein>
<keyword evidence="4" id="KW-0378">Hydrolase</keyword>
<evidence type="ECO:0000256" key="2">
    <source>
        <dbReference type="SAM" id="SignalP"/>
    </source>
</evidence>
<dbReference type="InterPro" id="IPR011105">
    <property type="entry name" value="Cell_wall_hydrolase_SleB"/>
</dbReference>
<name>A0A2N0Z592_9BACI</name>
<dbReference type="Gene3D" id="6.20.240.60">
    <property type="match status" value="1"/>
</dbReference>
<dbReference type="OrthoDB" id="9785345at2"/>
<feature type="compositionally biased region" description="Basic and acidic residues" evidence="1">
    <location>
        <begin position="50"/>
        <end position="65"/>
    </location>
</feature>